<dbReference type="InterPro" id="IPR009057">
    <property type="entry name" value="Homeodomain-like_sf"/>
</dbReference>
<dbReference type="InterPro" id="IPR050109">
    <property type="entry name" value="HTH-type_TetR-like_transc_reg"/>
</dbReference>
<dbReference type="Pfam" id="PF00440">
    <property type="entry name" value="TetR_N"/>
    <property type="match status" value="1"/>
</dbReference>
<dbReference type="EMBL" id="JAMTCK010000004">
    <property type="protein sequence ID" value="MCP2165063.1"/>
    <property type="molecule type" value="Genomic_DNA"/>
</dbReference>
<feature type="region of interest" description="Disordered" evidence="3">
    <location>
        <begin position="194"/>
        <end position="216"/>
    </location>
</feature>
<dbReference type="Proteomes" id="UP001206128">
    <property type="component" value="Unassembled WGS sequence"/>
</dbReference>
<organism evidence="5 6">
    <name type="scientific">Goodfellowiella coeruleoviolacea</name>
    <dbReference type="NCBI Taxonomy" id="334858"/>
    <lineage>
        <taxon>Bacteria</taxon>
        <taxon>Bacillati</taxon>
        <taxon>Actinomycetota</taxon>
        <taxon>Actinomycetes</taxon>
        <taxon>Pseudonocardiales</taxon>
        <taxon>Pseudonocardiaceae</taxon>
        <taxon>Goodfellowiella</taxon>
    </lineage>
</organism>
<sequence length="216" mass="23427">MSVEQRRDAIAQATLPLLAEHGADVTTSQIARAAGIAEGTVFRAFRDKQELIGYCLQVALRVDPELDRIAAISPDLPLAERLAQALETITGYQTRVWQVLAPLRQARFQPRRDEDGTDTDEHAEAKGPQAQMQRLAGATTELIRPDADRLRIPPERAALLLIGLMFADRISEQLGEPLTPPAQLVDLFLHGVTTTGAPPTTTPPTGGPTTTGERTP</sequence>
<feature type="compositionally biased region" description="Basic and acidic residues" evidence="3">
    <location>
        <begin position="110"/>
        <end position="125"/>
    </location>
</feature>
<evidence type="ECO:0000256" key="2">
    <source>
        <dbReference type="PROSITE-ProRule" id="PRU00335"/>
    </source>
</evidence>
<evidence type="ECO:0000313" key="6">
    <source>
        <dbReference type="Proteomes" id="UP001206128"/>
    </source>
</evidence>
<dbReference type="SUPFAM" id="SSF46689">
    <property type="entry name" value="Homeodomain-like"/>
    <property type="match status" value="1"/>
</dbReference>
<dbReference type="PROSITE" id="PS50977">
    <property type="entry name" value="HTH_TETR_2"/>
    <property type="match status" value="1"/>
</dbReference>
<accession>A0AAE3GC30</accession>
<feature type="region of interest" description="Disordered" evidence="3">
    <location>
        <begin position="108"/>
        <end position="134"/>
    </location>
</feature>
<protein>
    <submittedName>
        <fullName evidence="5">Transcriptional regulator, TetR family</fullName>
    </submittedName>
</protein>
<dbReference type="PRINTS" id="PR00455">
    <property type="entry name" value="HTHTETR"/>
</dbReference>
<dbReference type="Gene3D" id="1.10.357.10">
    <property type="entry name" value="Tetracycline Repressor, domain 2"/>
    <property type="match status" value="1"/>
</dbReference>
<keyword evidence="6" id="KW-1185">Reference proteome</keyword>
<feature type="compositionally biased region" description="Low complexity" evidence="3">
    <location>
        <begin position="207"/>
        <end position="216"/>
    </location>
</feature>
<proteinExistence type="predicted"/>
<comment type="caution">
    <text evidence="5">The sequence shown here is derived from an EMBL/GenBank/DDBJ whole genome shotgun (WGS) entry which is preliminary data.</text>
</comment>
<dbReference type="PANTHER" id="PTHR30055:SF226">
    <property type="entry name" value="HTH-TYPE TRANSCRIPTIONAL REGULATOR PKSA"/>
    <property type="match status" value="1"/>
</dbReference>
<evidence type="ECO:0000313" key="5">
    <source>
        <dbReference type="EMBL" id="MCP2165063.1"/>
    </source>
</evidence>
<feature type="domain" description="HTH tetR-type" evidence="4">
    <location>
        <begin position="4"/>
        <end position="63"/>
    </location>
</feature>
<name>A0AAE3GC30_9PSEU</name>
<dbReference type="InterPro" id="IPR001647">
    <property type="entry name" value="HTH_TetR"/>
</dbReference>
<evidence type="ECO:0000259" key="4">
    <source>
        <dbReference type="PROSITE" id="PS50977"/>
    </source>
</evidence>
<dbReference type="GO" id="GO:0000976">
    <property type="term" value="F:transcription cis-regulatory region binding"/>
    <property type="evidence" value="ECO:0007669"/>
    <property type="project" value="TreeGrafter"/>
</dbReference>
<reference evidence="5" key="1">
    <citation type="submission" date="2022-06" db="EMBL/GenBank/DDBJ databases">
        <title>Genomic Encyclopedia of Archaeal and Bacterial Type Strains, Phase II (KMG-II): from individual species to whole genera.</title>
        <authorList>
            <person name="Goeker M."/>
        </authorList>
    </citation>
    <scope>NUCLEOTIDE SEQUENCE</scope>
    <source>
        <strain evidence="5">DSM 43935</strain>
    </source>
</reference>
<keyword evidence="1 2" id="KW-0238">DNA-binding</keyword>
<feature type="DNA-binding region" description="H-T-H motif" evidence="2">
    <location>
        <begin position="26"/>
        <end position="45"/>
    </location>
</feature>
<evidence type="ECO:0000256" key="1">
    <source>
        <dbReference type="ARBA" id="ARBA00023125"/>
    </source>
</evidence>
<dbReference type="AlphaFoldDB" id="A0AAE3GC30"/>
<dbReference type="PANTHER" id="PTHR30055">
    <property type="entry name" value="HTH-TYPE TRANSCRIPTIONAL REGULATOR RUTR"/>
    <property type="match status" value="1"/>
</dbReference>
<evidence type="ECO:0000256" key="3">
    <source>
        <dbReference type="SAM" id="MobiDB-lite"/>
    </source>
</evidence>
<gene>
    <name evidence="5" type="ORF">LX83_001912</name>
</gene>
<dbReference type="GO" id="GO:0003700">
    <property type="term" value="F:DNA-binding transcription factor activity"/>
    <property type="evidence" value="ECO:0007669"/>
    <property type="project" value="TreeGrafter"/>
</dbReference>